<evidence type="ECO:0000313" key="6">
    <source>
        <dbReference type="EMBL" id="QEW01660.1"/>
    </source>
</evidence>
<dbReference type="KEGG" id="mlz:F6J85_00160"/>
<keyword evidence="7" id="KW-1185">Reference proteome</keyword>
<organism evidence="6 7">
    <name type="scientific">Microbacterium lushaniae</name>
    <dbReference type="NCBI Taxonomy" id="2614639"/>
    <lineage>
        <taxon>Bacteria</taxon>
        <taxon>Bacillati</taxon>
        <taxon>Actinomycetota</taxon>
        <taxon>Actinomycetes</taxon>
        <taxon>Micrococcales</taxon>
        <taxon>Microbacteriaceae</taxon>
        <taxon>Microbacterium</taxon>
    </lineage>
</organism>
<evidence type="ECO:0000313" key="7">
    <source>
        <dbReference type="Proteomes" id="UP000325516"/>
    </source>
</evidence>
<comment type="subcellular location">
    <subcellularLocation>
        <location evidence="1">Membrane</location>
        <topology evidence="1">Multi-pass membrane protein</topology>
    </subcellularLocation>
</comment>
<dbReference type="RefSeq" id="WP_150920220.1">
    <property type="nucleotide sequence ID" value="NZ_CP044232.1"/>
</dbReference>
<proteinExistence type="predicted"/>
<reference evidence="7" key="1">
    <citation type="submission" date="2019-09" db="EMBL/GenBank/DDBJ databases">
        <title>Mumia zhuanghuii sp. nov. isolated from the intestinal contents of plateau pika (Ochotona curzoniae) in the Qinghai-Tibet plateau of China.</title>
        <authorList>
            <person name="Tian Z."/>
        </authorList>
    </citation>
    <scope>NUCLEOTIDE SEQUENCE [LARGE SCALE GENOMIC DNA]</scope>
    <source>
        <strain evidence="7">L-031</strain>
    </source>
</reference>
<protein>
    <submittedName>
        <fullName evidence="6">FtsW/RodA/SpoVE family cell cycle protein</fullName>
    </submittedName>
</protein>
<accession>A0A5J5JII7</accession>
<keyword evidence="4" id="KW-1133">Transmembrane helix</keyword>
<keyword evidence="5" id="KW-0472">Membrane</keyword>
<keyword evidence="3" id="KW-0133">Cell shape</keyword>
<sequence length="470" mass="50149">MATGTPLARPSAPADGVSTDTAVVRALRRLRVPQTQRNRELALLLFALVLNLAAVTLVDLGTGRTPGTDVALYGGLPVALALALHVVLRLRARDADPFVLPIATLLTGLGIAEIYRIDIARDHLGWDASSTRQLAWSALAIGGALALVLLLRNYRVLFRYTYLFGLAGVLLLLLPFVPGLGTNQNADVWVSVGGLFQFQPGELAKIALAIFFAGYLVRTRESLTSVGTRFLWMTWPRARELGPLLVIWLVSLGIIVLQRDLGTGLLLFGMFVAMLYVATGKTSWVLIGVVLAGGGAFLASRVLPYVGARFSNWLDAFNPDLINGSSYQLVQGIFGLAQGGLIGTGLGQGRPYLTPLSQSDYILPSLGEELGLVGVFAILCLYMVFASRGVRIGLAGQDDFGKLLATGLSFTIALQVFIMVGGVTRLIPLTGLTTPFLTAGGSSLISNWLIVALLLRISDAVRSRPRVVIG</sequence>
<dbReference type="PANTHER" id="PTHR30474:SF3">
    <property type="entry name" value="PEPTIDOGLYCAN GLYCOSYLTRANSFERASE RODA"/>
    <property type="match status" value="1"/>
</dbReference>
<evidence type="ECO:0000256" key="4">
    <source>
        <dbReference type="ARBA" id="ARBA00022989"/>
    </source>
</evidence>
<dbReference type="GO" id="GO:0051301">
    <property type="term" value="P:cell division"/>
    <property type="evidence" value="ECO:0007669"/>
    <property type="project" value="InterPro"/>
</dbReference>
<keyword evidence="2" id="KW-0812">Transmembrane</keyword>
<dbReference type="GO" id="GO:0015648">
    <property type="term" value="F:lipid-linked peptidoglycan transporter activity"/>
    <property type="evidence" value="ECO:0007669"/>
    <property type="project" value="TreeGrafter"/>
</dbReference>
<accession>A0A5J6KZL5</accession>
<gene>
    <name evidence="6" type="ORF">F6J85_00160</name>
</gene>
<evidence type="ECO:0000256" key="5">
    <source>
        <dbReference type="ARBA" id="ARBA00023136"/>
    </source>
</evidence>
<dbReference type="GO" id="GO:0008360">
    <property type="term" value="P:regulation of cell shape"/>
    <property type="evidence" value="ECO:0007669"/>
    <property type="project" value="UniProtKB-KW"/>
</dbReference>
<name>A0A5J5JII7_9MICO</name>
<dbReference type="EMBL" id="CP044232">
    <property type="protein sequence ID" value="QEW01660.1"/>
    <property type="molecule type" value="Genomic_DNA"/>
</dbReference>
<evidence type="ECO:0000256" key="2">
    <source>
        <dbReference type="ARBA" id="ARBA00022692"/>
    </source>
</evidence>
<dbReference type="Pfam" id="PF01098">
    <property type="entry name" value="FTSW_RODA_SPOVE"/>
    <property type="match status" value="1"/>
</dbReference>
<dbReference type="InterPro" id="IPR001182">
    <property type="entry name" value="FtsW/RodA"/>
</dbReference>
<dbReference type="PANTHER" id="PTHR30474">
    <property type="entry name" value="CELL CYCLE PROTEIN"/>
    <property type="match status" value="1"/>
</dbReference>
<evidence type="ECO:0000256" key="1">
    <source>
        <dbReference type="ARBA" id="ARBA00004141"/>
    </source>
</evidence>
<dbReference type="Proteomes" id="UP000325516">
    <property type="component" value="Chromosome"/>
</dbReference>
<dbReference type="GO" id="GO:0005886">
    <property type="term" value="C:plasma membrane"/>
    <property type="evidence" value="ECO:0007669"/>
    <property type="project" value="TreeGrafter"/>
</dbReference>
<evidence type="ECO:0000256" key="3">
    <source>
        <dbReference type="ARBA" id="ARBA00022960"/>
    </source>
</evidence>
<dbReference type="GO" id="GO:0032153">
    <property type="term" value="C:cell division site"/>
    <property type="evidence" value="ECO:0007669"/>
    <property type="project" value="TreeGrafter"/>
</dbReference>
<dbReference type="AlphaFoldDB" id="A0A5J5JII7"/>